<keyword evidence="1 2" id="KW-0732">Signal</keyword>
<evidence type="ECO:0000259" key="3">
    <source>
        <dbReference type="Pfam" id="PF01364"/>
    </source>
</evidence>
<feature type="signal peptide" evidence="2">
    <location>
        <begin position="1"/>
        <end position="22"/>
    </location>
</feature>
<dbReference type="STRING" id="645990.SAMN00120144_1337"/>
<dbReference type="Gene3D" id="2.60.40.4070">
    <property type="match status" value="1"/>
</dbReference>
<organism evidence="4 5">
    <name type="scientific">Hymenobacter roseosalivarius DSM 11622</name>
    <dbReference type="NCBI Taxonomy" id="645990"/>
    <lineage>
        <taxon>Bacteria</taxon>
        <taxon>Pseudomonadati</taxon>
        <taxon>Bacteroidota</taxon>
        <taxon>Cytophagia</taxon>
        <taxon>Cytophagales</taxon>
        <taxon>Hymenobacteraceae</taxon>
        <taxon>Hymenobacter</taxon>
    </lineage>
</organism>
<dbReference type="NCBIfam" id="NF033707">
    <property type="entry name" value="T9SS_sortase"/>
    <property type="match status" value="1"/>
</dbReference>
<dbReference type="InterPro" id="IPR001769">
    <property type="entry name" value="Gingipain"/>
</dbReference>
<accession>A0A1W1V283</accession>
<feature type="domain" description="Gingipain" evidence="3">
    <location>
        <begin position="540"/>
        <end position="954"/>
    </location>
</feature>
<sequence length="1318" mass="143794">MRFFRLLLLIWGLAGFAKTAQAQATEQTVQATVEWQGSETVYTRAGQASRTPSFRGATYTPTDRVGTYTLRLIGRVASGQLRRAVYEPFPAADAALLTAANLPPEPTLSLRTTTELRATVSFLTLQPVRRNAQTGQAERLISFEYAYVTAPATAARGGRSHPTASVLRQGEWFKIGVPASGMYKLDKAALAAMGLNPQTLDPRRLQLYGNATGMLPQPNSTYRPDDLVENAIFVANDNNDATFNDNEYVLFYARGPHTWEREAPTVNRFRHSYHLYTDTAYYFVTVGSVAGKRVAAAPLVTAAPTATITTFAERKFHEIDLINLLKSGRQWLGEKFESGGRQEIPFTIPDLVPGSSVQLTSSVAAASNSASSFQISIGGQNVTSQSVAGYSSNFFPEIANTSLLTAAAPAPGTADLRVSLTYNANSPSAAGYLDYLELNAQRQLRFVAPQLEFRSFENIAVGAVSRFTLANATAATVWDVTNPRRPIARPLDASGTLVAPTDSLREFVAFSGSSFEVPRSFGRVAPQNLHALNLDGRLDFIIVTHPLFLAEAERLAEYRRNPARSADKLNVAVVITEQIYNEFSSGGQDVTAIRDFMKMIYDRTPTGKRAMLLLFGDASYDYKSDPTNDLTKVPTWWKQRRLSESGSPGIDRINQNFVPVYESRESFNLVFPRPGAPALSYSSDDYFGLLDDDEGRWDEGGRPISEGLDIGIGRLPVRTPADQPRSTAQAKLVVDKLITYDSPAAYGKWRNRLTFVADDGDANEHVLSSTEPLANDLLTRRPAYNVHKVYLDMYPQVAGAGGQNSPGASRAIEEAIEQGSLLVNYAGHGGITGWADEQILTKSGVLNLKNVTRPTFMLTATCDFGTYDNPEFDSAGEVALTNVMGGAIGLLTTTRVVISTFNRFLNERFFAVVFAPVNGRIPRLGDVMALTKNGSQAGDNNRNFSLLGDPSARLAYPEQSAAIRQLNGKLINATDTLRALSRVELAGDVTTAAGTIDAGFIGKVQVTVFDKPAAVTLLGNEINDGRPTIAVQRDIIYDGQASVRNGEFKLTFVVPKDINYSFGQGKISLYAADTIRRTDASGATNLVVGGVLDKAATDTIPPDIRLFMDTESFVFGGLTGTSTTLISRLRDENGINTAGSGIGHEITATLDNDVSQLVVLNDYYTAEVDSFQVGRVRYLFKDLTPGPHLLRVKAWDTFNNSAEKEIEFIAARTEKLALNHVLNYPNPFSGSTAFHFDHNRTGDDLDIQVQIFTVSGKLVRTLRMTAIGSSSHLGDVTWDGRDEFNDQLARGVYIFRVSVRSPRDGSTASKYEKLVLLN</sequence>
<dbReference type="OrthoDB" id="9809780at2"/>
<protein>
    <recommendedName>
        <fullName evidence="3">Gingipain domain-containing protein</fullName>
    </recommendedName>
</protein>
<dbReference type="InterPro" id="IPR029030">
    <property type="entry name" value="Caspase-like_dom_sf"/>
</dbReference>
<evidence type="ECO:0000256" key="2">
    <source>
        <dbReference type="SAM" id="SignalP"/>
    </source>
</evidence>
<dbReference type="EMBL" id="FWWW01000048">
    <property type="protein sequence ID" value="SMB87396.1"/>
    <property type="molecule type" value="Genomic_DNA"/>
</dbReference>
<dbReference type="Proteomes" id="UP000192266">
    <property type="component" value="Unassembled WGS sequence"/>
</dbReference>
<dbReference type="Gene3D" id="3.40.50.10390">
    <property type="entry name" value="Gingipain r, domain 1"/>
    <property type="match status" value="1"/>
</dbReference>
<dbReference type="SUPFAM" id="SSF52129">
    <property type="entry name" value="Caspase-like"/>
    <property type="match status" value="1"/>
</dbReference>
<keyword evidence="5" id="KW-1185">Reference proteome</keyword>
<dbReference type="CDD" id="cd02258">
    <property type="entry name" value="Peptidase_C25_N"/>
    <property type="match status" value="1"/>
</dbReference>
<dbReference type="GO" id="GO:0008234">
    <property type="term" value="F:cysteine-type peptidase activity"/>
    <property type="evidence" value="ECO:0007669"/>
    <property type="project" value="InterPro"/>
</dbReference>
<name>A0A1W1V283_9BACT</name>
<evidence type="ECO:0000256" key="1">
    <source>
        <dbReference type="ARBA" id="ARBA00022729"/>
    </source>
</evidence>
<proteinExistence type="predicted"/>
<reference evidence="4 5" key="1">
    <citation type="submission" date="2017-04" db="EMBL/GenBank/DDBJ databases">
        <authorList>
            <person name="Afonso C.L."/>
            <person name="Miller P.J."/>
            <person name="Scott M.A."/>
            <person name="Spackman E."/>
            <person name="Goraichik I."/>
            <person name="Dimitrov K.M."/>
            <person name="Suarez D.L."/>
            <person name="Swayne D.E."/>
        </authorList>
    </citation>
    <scope>NUCLEOTIDE SEQUENCE [LARGE SCALE GENOMIC DNA]</scope>
    <source>
        <strain evidence="4 5">DSM 11622</strain>
    </source>
</reference>
<dbReference type="RefSeq" id="WP_084444060.1">
    <property type="nucleotide sequence ID" value="NZ_FWWW01000048.1"/>
</dbReference>
<dbReference type="GO" id="GO:0006508">
    <property type="term" value="P:proteolysis"/>
    <property type="evidence" value="ECO:0007669"/>
    <property type="project" value="InterPro"/>
</dbReference>
<dbReference type="InterPro" id="IPR029031">
    <property type="entry name" value="Gingipain_N_sf"/>
</dbReference>
<dbReference type="Pfam" id="PF01364">
    <property type="entry name" value="Peptidase_C25"/>
    <property type="match status" value="1"/>
</dbReference>
<gene>
    <name evidence="4" type="ORF">SAMN00120144_1337</name>
</gene>
<evidence type="ECO:0000313" key="5">
    <source>
        <dbReference type="Proteomes" id="UP000192266"/>
    </source>
</evidence>
<evidence type="ECO:0000313" key="4">
    <source>
        <dbReference type="EMBL" id="SMB87396.1"/>
    </source>
</evidence>
<dbReference type="Gene3D" id="3.40.50.1460">
    <property type="match status" value="1"/>
</dbReference>
<feature type="chain" id="PRO_5013162049" description="Gingipain domain-containing protein" evidence="2">
    <location>
        <begin position="23"/>
        <end position="1318"/>
    </location>
</feature>